<reference evidence="2" key="1">
    <citation type="journal article" date="2019" name="Int. J. Syst. Evol. Microbiol.">
        <title>The Global Catalogue of Microorganisms (GCM) 10K type strain sequencing project: providing services to taxonomists for standard genome sequencing and annotation.</title>
        <authorList>
            <consortium name="The Broad Institute Genomics Platform"/>
            <consortium name="The Broad Institute Genome Sequencing Center for Infectious Disease"/>
            <person name="Wu L."/>
            <person name="Ma J."/>
        </authorList>
    </citation>
    <scope>NUCLEOTIDE SEQUENCE [LARGE SCALE GENOMIC DNA]</scope>
    <source>
        <strain evidence="2">CGMCC 4.7641</strain>
    </source>
</reference>
<dbReference type="RefSeq" id="WP_378303450.1">
    <property type="nucleotide sequence ID" value="NZ_JBHUKS010000008.1"/>
</dbReference>
<dbReference type="Pfam" id="PF14559">
    <property type="entry name" value="TPR_19"/>
    <property type="match status" value="1"/>
</dbReference>
<dbReference type="Pfam" id="PF02810">
    <property type="entry name" value="SEC-C"/>
    <property type="match status" value="1"/>
</dbReference>
<evidence type="ECO:0000313" key="1">
    <source>
        <dbReference type="EMBL" id="MFD2468120.1"/>
    </source>
</evidence>
<sequence length="305" mass="33492">MRTGTAAETAAQLEAELEQYPEERGEILVEAAQAWRQAGDDDRAVALLTQAVALDGEEGGNARVELAEVLFDLGRTEQAQAQLEELRSQPLSTPVPYHLAAELMEYRGELPEAAAWFDLAAARLTKQELADRNAEFGFLTHASNIVTGRRRVRQALGLTPDELDESVQSAPQWAEDLVGASAQPPGEVRVLFWPRAEIPRAHEAWPHLVEHTEADAIMADREKANRELSETGVARILMVPLTTAKLQEFATRTGLDPAEEDTRLACLNEIFEEGGALSWPPARNEPCWCGSGAKYKKCCGRPSLS</sequence>
<accession>A0ABW5H4F1</accession>
<dbReference type="EMBL" id="JBHUKS010000008">
    <property type="protein sequence ID" value="MFD2468120.1"/>
    <property type="molecule type" value="Genomic_DNA"/>
</dbReference>
<dbReference type="InterPro" id="IPR011990">
    <property type="entry name" value="TPR-like_helical_dom_sf"/>
</dbReference>
<protein>
    <submittedName>
        <fullName evidence="1">SEC-C metal-binding domain-containing protein</fullName>
    </submittedName>
</protein>
<name>A0ABW5H4F1_9PSEU</name>
<dbReference type="Gene3D" id="1.25.40.10">
    <property type="entry name" value="Tetratricopeptide repeat domain"/>
    <property type="match status" value="1"/>
</dbReference>
<dbReference type="SUPFAM" id="SSF103642">
    <property type="entry name" value="Sec-C motif"/>
    <property type="match status" value="1"/>
</dbReference>
<dbReference type="Proteomes" id="UP001597483">
    <property type="component" value="Unassembled WGS sequence"/>
</dbReference>
<comment type="caution">
    <text evidence="1">The sequence shown here is derived from an EMBL/GenBank/DDBJ whole genome shotgun (WGS) entry which is preliminary data.</text>
</comment>
<evidence type="ECO:0000313" key="2">
    <source>
        <dbReference type="Proteomes" id="UP001597483"/>
    </source>
</evidence>
<organism evidence="1 2">
    <name type="scientific">Amycolatopsis silviterrae</name>
    <dbReference type="NCBI Taxonomy" id="1656914"/>
    <lineage>
        <taxon>Bacteria</taxon>
        <taxon>Bacillati</taxon>
        <taxon>Actinomycetota</taxon>
        <taxon>Actinomycetes</taxon>
        <taxon>Pseudonocardiales</taxon>
        <taxon>Pseudonocardiaceae</taxon>
        <taxon>Amycolatopsis</taxon>
    </lineage>
</organism>
<gene>
    <name evidence="1" type="ORF">ACFSVL_12030</name>
</gene>
<keyword evidence="2" id="KW-1185">Reference proteome</keyword>
<dbReference type="SUPFAM" id="SSF48452">
    <property type="entry name" value="TPR-like"/>
    <property type="match status" value="1"/>
</dbReference>
<dbReference type="InterPro" id="IPR004027">
    <property type="entry name" value="SEC_C_motif"/>
</dbReference>
<proteinExistence type="predicted"/>
<dbReference type="Gene3D" id="3.10.450.50">
    <property type="match status" value="1"/>
</dbReference>